<name>A0ABD3V0Z7_SINWO</name>
<organism evidence="2 3">
    <name type="scientific">Sinanodonta woodiana</name>
    <name type="common">Chinese pond mussel</name>
    <name type="synonym">Anodonta woodiana</name>
    <dbReference type="NCBI Taxonomy" id="1069815"/>
    <lineage>
        <taxon>Eukaryota</taxon>
        <taxon>Metazoa</taxon>
        <taxon>Spiralia</taxon>
        <taxon>Lophotrochozoa</taxon>
        <taxon>Mollusca</taxon>
        <taxon>Bivalvia</taxon>
        <taxon>Autobranchia</taxon>
        <taxon>Heteroconchia</taxon>
        <taxon>Palaeoheterodonta</taxon>
        <taxon>Unionida</taxon>
        <taxon>Unionoidea</taxon>
        <taxon>Unionidae</taxon>
        <taxon>Unioninae</taxon>
        <taxon>Sinanodonta</taxon>
    </lineage>
</organism>
<dbReference type="EMBL" id="JBJQND010000014">
    <property type="protein sequence ID" value="KAL3855336.1"/>
    <property type="molecule type" value="Genomic_DNA"/>
</dbReference>
<keyword evidence="3" id="KW-1185">Reference proteome</keyword>
<accession>A0ABD3V0Z7</accession>
<dbReference type="AlphaFoldDB" id="A0ABD3V0Z7"/>
<comment type="caution">
    <text evidence="2">The sequence shown here is derived from an EMBL/GenBank/DDBJ whole genome shotgun (WGS) entry which is preliminary data.</text>
</comment>
<gene>
    <name evidence="2" type="ORF">ACJMK2_014552</name>
</gene>
<sequence length="203" mass="23940">MRSIQHGYLVYHDLQGSPCKFTAQTHFHLVCEVKHKEGKIRNQDNGIWKVNFFQELRDTVRQNMFELKAEQLRYPENMTGYLKKPPRQLIGTTSIAMDRFYADTPVQEELGKKSQARGTKRRSEDEEDEEPEAPKRQRVGDNKRQRTRPGDKLKLLMDLMRKYKRNDIHKLLKEAIRKDEDEDYVTLLDLLAVPTNRIVAQNA</sequence>
<evidence type="ECO:0000313" key="2">
    <source>
        <dbReference type="EMBL" id="KAL3855336.1"/>
    </source>
</evidence>
<evidence type="ECO:0000313" key="3">
    <source>
        <dbReference type="Proteomes" id="UP001634394"/>
    </source>
</evidence>
<reference evidence="2 3" key="1">
    <citation type="submission" date="2024-11" db="EMBL/GenBank/DDBJ databases">
        <title>Chromosome-level genome assembly of the freshwater bivalve Anodonta woodiana.</title>
        <authorList>
            <person name="Chen X."/>
        </authorList>
    </citation>
    <scope>NUCLEOTIDE SEQUENCE [LARGE SCALE GENOMIC DNA]</scope>
    <source>
        <strain evidence="2">MN2024</strain>
        <tissue evidence="2">Gills</tissue>
    </source>
</reference>
<feature type="region of interest" description="Disordered" evidence="1">
    <location>
        <begin position="106"/>
        <end position="153"/>
    </location>
</feature>
<evidence type="ECO:0000256" key="1">
    <source>
        <dbReference type="SAM" id="MobiDB-lite"/>
    </source>
</evidence>
<proteinExistence type="predicted"/>
<protein>
    <submittedName>
        <fullName evidence="2">Uncharacterized protein</fullName>
    </submittedName>
</protein>
<feature type="compositionally biased region" description="Basic and acidic residues" evidence="1">
    <location>
        <begin position="132"/>
        <end position="153"/>
    </location>
</feature>
<dbReference type="Proteomes" id="UP001634394">
    <property type="component" value="Unassembled WGS sequence"/>
</dbReference>